<dbReference type="InterPro" id="IPR008978">
    <property type="entry name" value="HSP20-like_chaperone"/>
</dbReference>
<dbReference type="Gene3D" id="2.60.40.790">
    <property type="match status" value="1"/>
</dbReference>
<dbReference type="SUPFAM" id="SSF49764">
    <property type="entry name" value="HSP20-like chaperones"/>
    <property type="match status" value="1"/>
</dbReference>
<name>M4BAP4_HYAAE</name>
<reference evidence="3" key="1">
    <citation type="journal article" date="2010" name="Science">
        <title>Signatures of adaptation to obligate biotrophy in the Hyaloperonospora arabidopsidis genome.</title>
        <authorList>
            <person name="Baxter L."/>
            <person name="Tripathy S."/>
            <person name="Ishaque N."/>
            <person name="Boot N."/>
            <person name="Cabral A."/>
            <person name="Kemen E."/>
            <person name="Thines M."/>
            <person name="Ah-Fong A."/>
            <person name="Anderson R."/>
            <person name="Badejoko W."/>
            <person name="Bittner-Eddy P."/>
            <person name="Boore J.L."/>
            <person name="Chibucos M.C."/>
            <person name="Coates M."/>
            <person name="Dehal P."/>
            <person name="Delehaunty K."/>
            <person name="Dong S."/>
            <person name="Downton P."/>
            <person name="Dumas B."/>
            <person name="Fabro G."/>
            <person name="Fronick C."/>
            <person name="Fuerstenberg S.I."/>
            <person name="Fulton L."/>
            <person name="Gaulin E."/>
            <person name="Govers F."/>
            <person name="Hughes L."/>
            <person name="Humphray S."/>
            <person name="Jiang R.H."/>
            <person name="Judelson H."/>
            <person name="Kamoun S."/>
            <person name="Kyung K."/>
            <person name="Meijer H."/>
            <person name="Minx P."/>
            <person name="Morris P."/>
            <person name="Nelson J."/>
            <person name="Phuntumart V."/>
            <person name="Qutob D."/>
            <person name="Rehmany A."/>
            <person name="Rougon-Cardoso A."/>
            <person name="Ryden P."/>
            <person name="Torto-Alalibo T."/>
            <person name="Studholme D."/>
            <person name="Wang Y."/>
            <person name="Win J."/>
            <person name="Wood J."/>
            <person name="Clifton S.W."/>
            <person name="Rogers J."/>
            <person name="Van den Ackerveken G."/>
            <person name="Jones J.D."/>
            <person name="McDowell J.M."/>
            <person name="Beynon J."/>
            <person name="Tyler B.M."/>
        </authorList>
    </citation>
    <scope>NUCLEOTIDE SEQUENCE [LARGE SCALE GENOMIC DNA]</scope>
    <source>
        <strain evidence="3">Emoy2</strain>
    </source>
</reference>
<dbReference type="InterPro" id="IPR007052">
    <property type="entry name" value="CS_dom"/>
</dbReference>
<organism evidence="2 3">
    <name type="scientific">Hyaloperonospora arabidopsidis (strain Emoy2)</name>
    <name type="common">Downy mildew agent</name>
    <name type="synonym">Peronospora arabidopsidis</name>
    <dbReference type="NCBI Taxonomy" id="559515"/>
    <lineage>
        <taxon>Eukaryota</taxon>
        <taxon>Sar</taxon>
        <taxon>Stramenopiles</taxon>
        <taxon>Oomycota</taxon>
        <taxon>Peronosporomycetes</taxon>
        <taxon>Peronosporales</taxon>
        <taxon>Peronosporaceae</taxon>
        <taxon>Hyaloperonospora</taxon>
    </lineage>
</organism>
<dbReference type="PROSITE" id="PS51048">
    <property type="entry name" value="SGS"/>
    <property type="match status" value="1"/>
</dbReference>
<dbReference type="VEuPathDB" id="FungiDB:HpaG803354"/>
<proteinExistence type="predicted"/>
<dbReference type="InParanoid" id="M4BAP4"/>
<dbReference type="InterPro" id="IPR052289">
    <property type="entry name" value="Calcyclin-binding_UBL-bridge"/>
</dbReference>
<feature type="domain" description="SGS" evidence="1">
    <location>
        <begin position="136"/>
        <end position="207"/>
    </location>
</feature>
<dbReference type="Proteomes" id="UP000011713">
    <property type="component" value="Unassembled WGS sequence"/>
</dbReference>
<evidence type="ECO:0000313" key="3">
    <source>
        <dbReference type="Proteomes" id="UP000011713"/>
    </source>
</evidence>
<dbReference type="OMA" id="YGWDQSA"/>
<dbReference type="EMBL" id="JH598070">
    <property type="status" value="NOT_ANNOTATED_CDS"/>
    <property type="molecule type" value="Genomic_DNA"/>
</dbReference>
<dbReference type="EnsemblProtists" id="HpaT803354">
    <property type="protein sequence ID" value="HpaP803354"/>
    <property type="gene ID" value="HpaG803354"/>
</dbReference>
<evidence type="ECO:0000313" key="2">
    <source>
        <dbReference type="EnsemblProtists" id="HpaP803354"/>
    </source>
</evidence>
<keyword evidence="3" id="KW-1185">Reference proteome</keyword>
<protein>
    <recommendedName>
        <fullName evidence="1">SGS domain-containing protein</fullName>
    </recommendedName>
</protein>
<dbReference type="InterPro" id="IPR007699">
    <property type="entry name" value="SGS_dom"/>
</dbReference>
<sequence>MTITVEEVTELQALLAQTKTAGNRRDLEQLLQCKQKALEVIDTISPPPHTVAAPVPTVVSDVATFLEIGRFGWEDEGYGKDKVAVYIMSGIDGVGNLPKENVTCDFTKSSFDLKQHLDKEIDPTRSSFRVKKNRVSISLHKVDKNATWMNLTAKNPLKSSKPGTSDPSASIMDMMKNMYDEGDDEMKSTISKAWYESRNKTGAATPF</sequence>
<dbReference type="HOGENOM" id="CLU_081441_0_0_1"/>
<evidence type="ECO:0000259" key="1">
    <source>
        <dbReference type="PROSITE" id="PS51048"/>
    </source>
</evidence>
<dbReference type="PANTHER" id="PTHR13164:SF3">
    <property type="entry name" value="CALCYCLIN-BINDING PROTEIN"/>
    <property type="match status" value="1"/>
</dbReference>
<dbReference type="Pfam" id="PF04969">
    <property type="entry name" value="CS"/>
    <property type="match status" value="1"/>
</dbReference>
<accession>M4BAP4</accession>
<dbReference type="STRING" id="559515.M4BAP4"/>
<dbReference type="eggNOG" id="KOG3260">
    <property type="taxonomic scope" value="Eukaryota"/>
</dbReference>
<dbReference type="GO" id="GO:0005634">
    <property type="term" value="C:nucleus"/>
    <property type="evidence" value="ECO:0007669"/>
    <property type="project" value="TreeGrafter"/>
</dbReference>
<reference evidence="2" key="2">
    <citation type="submission" date="2015-06" db="UniProtKB">
        <authorList>
            <consortium name="EnsemblProtists"/>
        </authorList>
    </citation>
    <scope>IDENTIFICATION</scope>
    <source>
        <strain evidence="2">Emoy2</strain>
    </source>
</reference>
<dbReference type="AlphaFoldDB" id="M4BAP4"/>
<dbReference type="PANTHER" id="PTHR13164">
    <property type="entry name" value="CALICYLIN BINDING PROTEIN"/>
    <property type="match status" value="1"/>
</dbReference>
<dbReference type="FunCoup" id="M4BAP4">
    <property type="interactions" value="355"/>
</dbReference>